<evidence type="ECO:0000313" key="4">
    <source>
        <dbReference type="EMBL" id="CZT13980.1"/>
    </source>
</evidence>
<dbReference type="SUPFAM" id="SSF49265">
    <property type="entry name" value="Fibronectin type III"/>
    <property type="match status" value="2"/>
</dbReference>
<dbReference type="InterPro" id="IPR003961">
    <property type="entry name" value="FN3_dom"/>
</dbReference>
<dbReference type="GO" id="GO:0004622">
    <property type="term" value="F:phosphatidylcholine lysophospholipase activity"/>
    <property type="evidence" value="ECO:0007669"/>
    <property type="project" value="TreeGrafter"/>
</dbReference>
<dbReference type="Gene3D" id="3.40.50.1110">
    <property type="entry name" value="SGNH hydrolase"/>
    <property type="match status" value="1"/>
</dbReference>
<dbReference type="InterPro" id="IPR036116">
    <property type="entry name" value="FN3_sf"/>
</dbReference>
<dbReference type="PANTHER" id="PTHR30383:SF5">
    <property type="entry name" value="SGNH HYDROLASE-TYPE ESTERASE DOMAIN-CONTAINING PROTEIN"/>
    <property type="match status" value="1"/>
</dbReference>
<dbReference type="OrthoDB" id="2119228at2759"/>
<reference evidence="5" key="1">
    <citation type="submission" date="2016-03" db="EMBL/GenBank/DDBJ databases">
        <authorList>
            <person name="Guldener U."/>
        </authorList>
    </citation>
    <scope>NUCLEOTIDE SEQUENCE [LARGE SCALE GENOMIC DNA]</scope>
    <source>
        <strain evidence="5">04CH-RAC-A.6.1</strain>
    </source>
</reference>
<feature type="chain" id="PRO_5009447555" description="Fibronectin type-III domain-containing protein" evidence="2">
    <location>
        <begin position="17"/>
        <end position="688"/>
    </location>
</feature>
<dbReference type="PROSITE" id="PS50853">
    <property type="entry name" value="FN3"/>
    <property type="match status" value="1"/>
</dbReference>
<dbReference type="Proteomes" id="UP000178912">
    <property type="component" value="Unassembled WGS sequence"/>
</dbReference>
<dbReference type="Pfam" id="PF00041">
    <property type="entry name" value="fn3"/>
    <property type="match status" value="1"/>
</dbReference>
<organism evidence="4 5">
    <name type="scientific">Rhynchosporium agropyri</name>
    <dbReference type="NCBI Taxonomy" id="914238"/>
    <lineage>
        <taxon>Eukaryota</taxon>
        <taxon>Fungi</taxon>
        <taxon>Dikarya</taxon>
        <taxon>Ascomycota</taxon>
        <taxon>Pezizomycotina</taxon>
        <taxon>Leotiomycetes</taxon>
        <taxon>Helotiales</taxon>
        <taxon>Ploettnerulaceae</taxon>
        <taxon>Rhynchosporium</taxon>
    </lineage>
</organism>
<dbReference type="SUPFAM" id="SSF52266">
    <property type="entry name" value="SGNH hydrolase"/>
    <property type="match status" value="1"/>
</dbReference>
<evidence type="ECO:0000313" key="5">
    <source>
        <dbReference type="Proteomes" id="UP000178912"/>
    </source>
</evidence>
<sequence length="688" mass="74095">MLLMWMALVILPLANAQNETVDFSSAVVQEASVRPELVFGNVTNPVPLPHNVEGIPNYESILRLAAAMPAIQVTTGEPSINDIIPPAKSNDADNEKSSAKRQNVLRILVVGDSMTHCHEGDFTWRYRLLEWFNAQNISIRYVGPYNGTIAPPAPGPPEKPALYGSSPTASQANTDGGYNIAIEPETDLKHFAISGRAAATDQFLIEQVAKDYPADLMLIKLGFNDLGWFYTDDKGLLNNMRNLVNNARLANPNMRFVVATVVHRTFLAGRQDLVTLTDSYNRMLKAQIGEWSTPSSPVTWAPVREEYDCGPQYSGNCPAAYDGLHPNELGDFQIARGFSRALVSALGIGKTPLEVPGNIPTRALPTPDNFRMSSSDLGVTATWDKVYGAYSYDVEYKISGGAPNNNSLGSVESNRWDSKWAVDGWTYEIRVRASAGNRKGAWTAWYSATAHPHTATAPSNVSVHRTANGIDVSWTASTGSYADTVSQYNIYFWDQDEPCSFPQSGGFLPGKAASIVGLVPDHRYTIAIEAWNAAGAGFPLSARSAVPGQGQPSTVTGLQVGTLDPTNAHLTWTSLPGAAGYRYWRRNFNQTSNQLESLGQLDETCIDVHLELPGTWNYEWAISAYNGEIEGPLSPAVKAPPQNSTNVAGTCPAPPALCPAGTATTGGAPSTDPINPNDPPPVGGGQPS</sequence>
<name>A0A1E1LU00_9HELO</name>
<evidence type="ECO:0000259" key="3">
    <source>
        <dbReference type="PROSITE" id="PS50853"/>
    </source>
</evidence>
<dbReference type="InterPro" id="IPR036514">
    <property type="entry name" value="SGNH_hydro_sf"/>
</dbReference>
<dbReference type="CDD" id="cd00063">
    <property type="entry name" value="FN3"/>
    <property type="match status" value="2"/>
</dbReference>
<dbReference type="PANTHER" id="PTHR30383">
    <property type="entry name" value="THIOESTERASE 1/PROTEASE 1/LYSOPHOSPHOLIPASE L1"/>
    <property type="match status" value="1"/>
</dbReference>
<dbReference type="AlphaFoldDB" id="A0A1E1LU00"/>
<protein>
    <recommendedName>
        <fullName evidence="3">Fibronectin type-III domain-containing protein</fullName>
    </recommendedName>
</protein>
<evidence type="ECO:0000256" key="1">
    <source>
        <dbReference type="SAM" id="MobiDB-lite"/>
    </source>
</evidence>
<dbReference type="SMART" id="SM00060">
    <property type="entry name" value="FN3"/>
    <property type="match status" value="3"/>
</dbReference>
<dbReference type="Pfam" id="PF13472">
    <property type="entry name" value="Lipase_GDSL_2"/>
    <property type="match status" value="1"/>
</dbReference>
<accession>A0A1E1LU00</accession>
<evidence type="ECO:0000256" key="2">
    <source>
        <dbReference type="SAM" id="SignalP"/>
    </source>
</evidence>
<dbReference type="EMBL" id="FJUX01000314">
    <property type="protein sequence ID" value="CZT13980.1"/>
    <property type="molecule type" value="Genomic_DNA"/>
</dbReference>
<dbReference type="InterPro" id="IPR013783">
    <property type="entry name" value="Ig-like_fold"/>
</dbReference>
<dbReference type="Gene3D" id="2.60.40.10">
    <property type="entry name" value="Immunoglobulins"/>
    <property type="match status" value="3"/>
</dbReference>
<dbReference type="InterPro" id="IPR051532">
    <property type="entry name" value="Ester_Hydrolysis_Enzymes"/>
</dbReference>
<feature type="region of interest" description="Disordered" evidence="1">
    <location>
        <begin position="649"/>
        <end position="688"/>
    </location>
</feature>
<feature type="compositionally biased region" description="Low complexity" evidence="1">
    <location>
        <begin position="658"/>
        <end position="669"/>
    </location>
</feature>
<proteinExistence type="predicted"/>
<feature type="domain" description="Fibronectin type-III" evidence="3">
    <location>
        <begin position="457"/>
        <end position="550"/>
    </location>
</feature>
<keyword evidence="5" id="KW-1185">Reference proteome</keyword>
<dbReference type="InterPro" id="IPR013830">
    <property type="entry name" value="SGNH_hydro"/>
</dbReference>
<keyword evidence="2" id="KW-0732">Signal</keyword>
<gene>
    <name evidence="4" type="ORF">RAG0_17726</name>
</gene>
<feature type="signal peptide" evidence="2">
    <location>
        <begin position="1"/>
        <end position="16"/>
    </location>
</feature>